<dbReference type="EMBL" id="JBIAQY010000015">
    <property type="protein sequence ID" value="MFF3572903.1"/>
    <property type="molecule type" value="Genomic_DNA"/>
</dbReference>
<dbReference type="InterPro" id="IPR025110">
    <property type="entry name" value="AMP-bd_C"/>
</dbReference>
<dbReference type="Gene3D" id="3.30.300.30">
    <property type="match status" value="1"/>
</dbReference>
<dbReference type="Pfam" id="PF13193">
    <property type="entry name" value="AMP-binding_C"/>
    <property type="match status" value="1"/>
</dbReference>
<dbReference type="PANTHER" id="PTHR43201:SF5">
    <property type="entry name" value="MEDIUM-CHAIN ACYL-COA LIGASE ACSF2, MITOCHONDRIAL"/>
    <property type="match status" value="1"/>
</dbReference>
<dbReference type="PROSITE" id="PS00455">
    <property type="entry name" value="AMP_BINDING"/>
    <property type="match status" value="1"/>
</dbReference>
<sequence length="560" mass="60688">MAFATVSDRYTTEQIGEFYATGQWARDTFFDYLERQAAQQPDRVFLSDDTSDGLTFAQLRDRALQLAVGLRRRGIGVGERVSVQIPNWAEFAVIAVALSRIGAVLVPIMPIYRADEVGYILRNAGVRIAFAPTVFRKFDYAAMYRELLDSVESLDGVAIVRAGQTPIAEPTTTFESLFVDIDPAAAAAELGPAVGPDEPFAVVYSSGTTSRPKGCIHTFNTLACGSRLLAKGFGYSSADVQFGPSPITHTTGLVTSIILPLIHGAASHVMEVWDPVRGIAEIEEHGCTAAVTATTFLQMVMDVYDPAVHDIGSLRLWGSSGSPIPGSFVEQAGRLFPQLRVLSLYGRTENVTTTMCTIHDDPRRSVTSDGRVLPMQSVRIVDEAGQEVPRGEEGDIAYRGAMHMLAYLDNPVETAALFTRDGYSRSGDLGHMDADGFVRVTGRTKDIVIRGGLNISVRQVEDLLTAHPAVRDVAAVGMPDVRLGETVCCYLVPAPGHERITLSDIKSYLLGEGLAIQKVPERLEIVDALPTTATGKVQKHVLRARIAEQIARERAQPKAG</sequence>
<evidence type="ECO:0000313" key="5">
    <source>
        <dbReference type="EMBL" id="MFF3572903.1"/>
    </source>
</evidence>
<evidence type="ECO:0000313" key="6">
    <source>
        <dbReference type="Proteomes" id="UP001601992"/>
    </source>
</evidence>
<evidence type="ECO:0000259" key="3">
    <source>
        <dbReference type="Pfam" id="PF00501"/>
    </source>
</evidence>
<accession>A0ABW6SBC4</accession>
<comment type="similarity">
    <text evidence="1">Belongs to the ATP-dependent AMP-binding enzyme family.</text>
</comment>
<dbReference type="InterPro" id="IPR045851">
    <property type="entry name" value="AMP-bd_C_sf"/>
</dbReference>
<dbReference type="SUPFAM" id="SSF56801">
    <property type="entry name" value="Acetyl-CoA synthetase-like"/>
    <property type="match status" value="1"/>
</dbReference>
<dbReference type="Proteomes" id="UP001601992">
    <property type="component" value="Unassembled WGS sequence"/>
</dbReference>
<proteinExistence type="inferred from homology"/>
<dbReference type="InterPro" id="IPR020845">
    <property type="entry name" value="AMP-binding_CS"/>
</dbReference>
<keyword evidence="6" id="KW-1185">Reference proteome</keyword>
<name>A0ABW6SBC4_9NOCA</name>
<protein>
    <submittedName>
        <fullName evidence="5">AMP-binding protein</fullName>
    </submittedName>
</protein>
<feature type="domain" description="AMP-dependent synthetase/ligase" evidence="3">
    <location>
        <begin position="33"/>
        <end position="408"/>
    </location>
</feature>
<reference evidence="5 6" key="1">
    <citation type="submission" date="2024-10" db="EMBL/GenBank/DDBJ databases">
        <title>The Natural Products Discovery Center: Release of the First 8490 Sequenced Strains for Exploring Actinobacteria Biosynthetic Diversity.</title>
        <authorList>
            <person name="Kalkreuter E."/>
            <person name="Kautsar S.A."/>
            <person name="Yang D."/>
            <person name="Bader C.D."/>
            <person name="Teijaro C.N."/>
            <person name="Fluegel L."/>
            <person name="Davis C.M."/>
            <person name="Simpson J.R."/>
            <person name="Lauterbach L."/>
            <person name="Steele A.D."/>
            <person name="Gui C."/>
            <person name="Meng S."/>
            <person name="Li G."/>
            <person name="Viehrig K."/>
            <person name="Ye F."/>
            <person name="Su P."/>
            <person name="Kiefer A.F."/>
            <person name="Nichols A."/>
            <person name="Cepeda A.J."/>
            <person name="Yan W."/>
            <person name="Fan B."/>
            <person name="Jiang Y."/>
            <person name="Adhikari A."/>
            <person name="Zheng C.-J."/>
            <person name="Schuster L."/>
            <person name="Cowan T.M."/>
            <person name="Smanski M.J."/>
            <person name="Chevrette M.G."/>
            <person name="De Carvalho L.P.S."/>
            <person name="Shen B."/>
        </authorList>
    </citation>
    <scope>NUCLEOTIDE SEQUENCE [LARGE SCALE GENOMIC DNA]</scope>
    <source>
        <strain evidence="5 6">NPDC002593</strain>
    </source>
</reference>
<keyword evidence="2" id="KW-0436">Ligase</keyword>
<dbReference type="RefSeq" id="WP_387406221.1">
    <property type="nucleotide sequence ID" value="NZ_JBIAQY010000015.1"/>
</dbReference>
<dbReference type="InterPro" id="IPR000873">
    <property type="entry name" value="AMP-dep_synth/lig_dom"/>
</dbReference>
<dbReference type="PANTHER" id="PTHR43201">
    <property type="entry name" value="ACYL-COA SYNTHETASE"/>
    <property type="match status" value="1"/>
</dbReference>
<feature type="domain" description="AMP-binding enzyme C-terminal" evidence="4">
    <location>
        <begin position="459"/>
        <end position="536"/>
    </location>
</feature>
<dbReference type="Gene3D" id="3.40.50.12780">
    <property type="entry name" value="N-terminal domain of ligase-like"/>
    <property type="match status" value="1"/>
</dbReference>
<evidence type="ECO:0000256" key="1">
    <source>
        <dbReference type="ARBA" id="ARBA00006432"/>
    </source>
</evidence>
<dbReference type="Pfam" id="PF00501">
    <property type="entry name" value="AMP-binding"/>
    <property type="match status" value="1"/>
</dbReference>
<comment type="caution">
    <text evidence="5">The sequence shown here is derived from an EMBL/GenBank/DDBJ whole genome shotgun (WGS) entry which is preliminary data.</text>
</comment>
<organism evidence="5 6">
    <name type="scientific">Nocardia jiangxiensis</name>
    <dbReference type="NCBI Taxonomy" id="282685"/>
    <lineage>
        <taxon>Bacteria</taxon>
        <taxon>Bacillati</taxon>
        <taxon>Actinomycetota</taxon>
        <taxon>Actinomycetes</taxon>
        <taxon>Mycobacteriales</taxon>
        <taxon>Nocardiaceae</taxon>
        <taxon>Nocardia</taxon>
    </lineage>
</organism>
<evidence type="ECO:0000259" key="4">
    <source>
        <dbReference type="Pfam" id="PF13193"/>
    </source>
</evidence>
<dbReference type="InterPro" id="IPR042099">
    <property type="entry name" value="ANL_N_sf"/>
</dbReference>
<gene>
    <name evidence="5" type="ORF">ACFYXQ_34570</name>
</gene>
<evidence type="ECO:0000256" key="2">
    <source>
        <dbReference type="ARBA" id="ARBA00022598"/>
    </source>
</evidence>